<dbReference type="Pfam" id="PF06628">
    <property type="entry name" value="Catalase-rel"/>
    <property type="match status" value="1"/>
</dbReference>
<evidence type="ECO:0000256" key="5">
    <source>
        <dbReference type="ARBA" id="ARBA00022559"/>
    </source>
</evidence>
<dbReference type="PROSITE" id="PS00437">
    <property type="entry name" value="CATALASE_1"/>
    <property type="match status" value="1"/>
</dbReference>
<dbReference type="CDD" id="cd08154">
    <property type="entry name" value="catalase_clade_1"/>
    <property type="match status" value="1"/>
</dbReference>
<organism evidence="13 14">
    <name type="scientific">Clostridium oceanicum</name>
    <dbReference type="NCBI Taxonomy" id="1543"/>
    <lineage>
        <taxon>Bacteria</taxon>
        <taxon>Bacillati</taxon>
        <taxon>Bacillota</taxon>
        <taxon>Clostridia</taxon>
        <taxon>Eubacteriales</taxon>
        <taxon>Clostridiaceae</taxon>
        <taxon>Clostridium</taxon>
    </lineage>
</organism>
<keyword evidence="9 11" id="KW-0408">Iron</keyword>
<evidence type="ECO:0000256" key="1">
    <source>
        <dbReference type="ARBA" id="ARBA00001971"/>
    </source>
</evidence>
<dbReference type="InterPro" id="IPR011614">
    <property type="entry name" value="Catalase_core"/>
</dbReference>
<dbReference type="InterPro" id="IPR010582">
    <property type="entry name" value="Catalase_immune_responsive"/>
</dbReference>
<comment type="cofactor">
    <cofactor evidence="1">
        <name>heme</name>
        <dbReference type="ChEBI" id="CHEBI:30413"/>
    </cofactor>
</comment>
<evidence type="ECO:0000256" key="7">
    <source>
        <dbReference type="ARBA" id="ARBA00022723"/>
    </source>
</evidence>
<keyword evidence="5 11" id="KW-0575">Peroxidase</keyword>
<dbReference type="SUPFAM" id="SSF56634">
    <property type="entry name" value="Heme-dependent catalase-like"/>
    <property type="match status" value="1"/>
</dbReference>
<name>A0ABN1JDV7_9CLOT</name>
<dbReference type="InterPro" id="IPR020835">
    <property type="entry name" value="Catalase_sf"/>
</dbReference>
<dbReference type="PRINTS" id="PR00067">
    <property type="entry name" value="CATALASE"/>
</dbReference>
<dbReference type="InterPro" id="IPR002226">
    <property type="entry name" value="Catalase_haem_BS"/>
</dbReference>
<comment type="catalytic activity">
    <reaction evidence="11">
        <text>2 H2O2 = O2 + 2 H2O</text>
        <dbReference type="Rhea" id="RHEA:20309"/>
        <dbReference type="ChEBI" id="CHEBI:15377"/>
        <dbReference type="ChEBI" id="CHEBI:15379"/>
        <dbReference type="ChEBI" id="CHEBI:16240"/>
        <dbReference type="EC" id="1.11.1.6"/>
    </reaction>
</comment>
<feature type="domain" description="Catalase core" evidence="12">
    <location>
        <begin position="12"/>
        <end position="395"/>
    </location>
</feature>
<keyword evidence="14" id="KW-1185">Reference proteome</keyword>
<evidence type="ECO:0000256" key="2">
    <source>
        <dbReference type="ARBA" id="ARBA00002974"/>
    </source>
</evidence>
<accession>A0ABN1JDV7</accession>
<dbReference type="EC" id="1.11.1.6" evidence="4 11"/>
<dbReference type="EMBL" id="BAAACG010000008">
    <property type="protein sequence ID" value="GAA0737166.1"/>
    <property type="molecule type" value="Genomic_DNA"/>
</dbReference>
<comment type="similarity">
    <text evidence="3 11">Belongs to the catalase family.</text>
</comment>
<dbReference type="PANTHER" id="PTHR11465">
    <property type="entry name" value="CATALASE"/>
    <property type="match status" value="1"/>
</dbReference>
<dbReference type="InterPro" id="IPR024708">
    <property type="entry name" value="Catalase_AS"/>
</dbReference>
<comment type="function">
    <text evidence="2">Decomposes hydrogen peroxide into water and oxygen; serves to protect cells from the toxic effects of hydrogen peroxide.</text>
</comment>
<evidence type="ECO:0000256" key="6">
    <source>
        <dbReference type="ARBA" id="ARBA00022617"/>
    </source>
</evidence>
<dbReference type="PROSITE" id="PS51402">
    <property type="entry name" value="CATALASE_3"/>
    <property type="match status" value="1"/>
</dbReference>
<evidence type="ECO:0000313" key="14">
    <source>
        <dbReference type="Proteomes" id="UP001501510"/>
    </source>
</evidence>
<comment type="caution">
    <text evidence="13">The sequence shown here is derived from an EMBL/GenBank/DDBJ whole genome shotgun (WGS) entry which is preliminary data.</text>
</comment>
<proteinExistence type="inferred from homology"/>
<protein>
    <recommendedName>
        <fullName evidence="4 11">Catalase</fullName>
        <ecNumber evidence="4 11">1.11.1.6</ecNumber>
    </recommendedName>
</protein>
<sequence>MNKNKEKEKYLTNNQGIPVVDDANSLTVGKNGPVLIEDLDLVEKISSFDRERIPERVVHAKGAGAKGYFEVTKCMKKYTKARVFNKIGNKTKVAVRFSTVIGSKGSADTLRDPRGFATKFYTTEGNLDIVGNHIPVFFIRDAMKFPDMVHAFKPSPTNDLTDKNRFWDFISNSPESTNMITFLFSDLGTIKSYRTIEGFGVNTYVWVNEKGHRVFIKYHWIPKLGVKTIDRHEAEMLAGVDPNVATKDLYDTIEEGKKVEYTLKVQMMEPDKANKLDFDPLDATKVWPEDMFPLVEVGKMVLNENPKNFFGEIEQIAFCPSNIVPGIELSNDKLLQGRSFSYKDTQRHRIGVNFQQLPVNRPRSPVCNNTQDGPMRYFYSDSSINYKPNSLNDNKPKDYPKGKECPIYVEGKLVRETIEKSNDFTQAGERFKSMSCKEKCTLVDNIVADMWEVDLKIQLKAIENFCRADKEFGKMVKEKLKIK</sequence>
<keyword evidence="7 11" id="KW-0479">Metal-binding</keyword>
<dbReference type="PIRSF" id="PIRSF038928">
    <property type="entry name" value="Catalase_clade1-3"/>
    <property type="match status" value="1"/>
</dbReference>
<evidence type="ECO:0000313" key="13">
    <source>
        <dbReference type="EMBL" id="GAA0737166.1"/>
    </source>
</evidence>
<evidence type="ECO:0000256" key="10">
    <source>
        <dbReference type="ARBA" id="ARBA00023324"/>
    </source>
</evidence>
<evidence type="ECO:0000256" key="3">
    <source>
        <dbReference type="ARBA" id="ARBA00005329"/>
    </source>
</evidence>
<dbReference type="Pfam" id="PF00199">
    <property type="entry name" value="Catalase"/>
    <property type="match status" value="1"/>
</dbReference>
<gene>
    <name evidence="13" type="primary">katB</name>
    <name evidence="13" type="ORF">GCM10008906_12980</name>
</gene>
<keyword evidence="8 11" id="KW-0560">Oxidoreductase</keyword>
<dbReference type="SMART" id="SM01060">
    <property type="entry name" value="Catalase"/>
    <property type="match status" value="1"/>
</dbReference>
<keyword evidence="6 11" id="KW-0349">Heme</keyword>
<reference evidence="13 14" key="1">
    <citation type="journal article" date="2019" name="Int. J. Syst. Evol. Microbiol.">
        <title>The Global Catalogue of Microorganisms (GCM) 10K type strain sequencing project: providing services to taxonomists for standard genome sequencing and annotation.</title>
        <authorList>
            <consortium name="The Broad Institute Genomics Platform"/>
            <consortium name="The Broad Institute Genome Sequencing Center for Infectious Disease"/>
            <person name="Wu L."/>
            <person name="Ma J."/>
        </authorList>
    </citation>
    <scope>NUCLEOTIDE SEQUENCE [LARGE SCALE GENOMIC DNA]</scope>
    <source>
        <strain evidence="13 14">JCM 1407</strain>
    </source>
</reference>
<evidence type="ECO:0000256" key="8">
    <source>
        <dbReference type="ARBA" id="ARBA00023002"/>
    </source>
</evidence>
<evidence type="ECO:0000259" key="12">
    <source>
        <dbReference type="SMART" id="SM01060"/>
    </source>
</evidence>
<evidence type="ECO:0000256" key="9">
    <source>
        <dbReference type="ARBA" id="ARBA00023004"/>
    </source>
</evidence>
<evidence type="ECO:0000256" key="4">
    <source>
        <dbReference type="ARBA" id="ARBA00012314"/>
    </source>
</evidence>
<evidence type="ECO:0000256" key="11">
    <source>
        <dbReference type="RuleBase" id="RU000498"/>
    </source>
</evidence>
<dbReference type="Gene3D" id="2.40.180.10">
    <property type="entry name" value="Catalase core domain"/>
    <property type="match status" value="1"/>
</dbReference>
<dbReference type="Proteomes" id="UP001501510">
    <property type="component" value="Unassembled WGS sequence"/>
</dbReference>
<dbReference type="InterPro" id="IPR024711">
    <property type="entry name" value="Catalase_clade1/3"/>
</dbReference>
<dbReference type="PROSITE" id="PS00438">
    <property type="entry name" value="CATALASE_2"/>
    <property type="match status" value="1"/>
</dbReference>
<dbReference type="RefSeq" id="WP_343760060.1">
    <property type="nucleotide sequence ID" value="NZ_BAAACG010000008.1"/>
</dbReference>
<dbReference type="InterPro" id="IPR018028">
    <property type="entry name" value="Catalase"/>
</dbReference>
<dbReference type="PANTHER" id="PTHR11465:SF23">
    <property type="entry name" value="CATALASE-2"/>
    <property type="match status" value="1"/>
</dbReference>
<keyword evidence="10 11" id="KW-0376">Hydrogen peroxide</keyword>